<evidence type="ECO:0008006" key="4">
    <source>
        <dbReference type="Google" id="ProtNLM"/>
    </source>
</evidence>
<dbReference type="Proteomes" id="UP000273083">
    <property type="component" value="Unassembled WGS sequence"/>
</dbReference>
<keyword evidence="1" id="KW-0812">Transmembrane</keyword>
<evidence type="ECO:0000313" key="2">
    <source>
        <dbReference type="EMBL" id="ROR28680.1"/>
    </source>
</evidence>
<gene>
    <name evidence="2" type="ORF">EDD66_104268</name>
</gene>
<name>A0A3N1XPS0_9FIRM</name>
<proteinExistence type="predicted"/>
<dbReference type="EMBL" id="RJVG01000004">
    <property type="protein sequence ID" value="ROR28680.1"/>
    <property type="molecule type" value="Genomic_DNA"/>
</dbReference>
<feature type="transmembrane region" description="Helical" evidence="1">
    <location>
        <begin position="31"/>
        <end position="53"/>
    </location>
</feature>
<reference evidence="2 3" key="1">
    <citation type="submission" date="2018-11" db="EMBL/GenBank/DDBJ databases">
        <title>Genomic Encyclopedia of Type Strains, Phase IV (KMG-IV): sequencing the most valuable type-strain genomes for metagenomic binning, comparative biology and taxonomic classification.</title>
        <authorList>
            <person name="Goeker M."/>
        </authorList>
    </citation>
    <scope>NUCLEOTIDE SEQUENCE [LARGE SCALE GENOMIC DNA]</scope>
    <source>
        <strain evidence="2 3">DSM 26537</strain>
    </source>
</reference>
<accession>A0A3N1XPS0</accession>
<keyword evidence="1" id="KW-0472">Membrane</keyword>
<dbReference type="RefSeq" id="WP_123609174.1">
    <property type="nucleotide sequence ID" value="NZ_RJVG01000004.1"/>
</dbReference>
<keyword evidence="1" id="KW-1133">Transmembrane helix</keyword>
<evidence type="ECO:0000313" key="3">
    <source>
        <dbReference type="Proteomes" id="UP000273083"/>
    </source>
</evidence>
<dbReference type="AlphaFoldDB" id="A0A3N1XPS0"/>
<organism evidence="2 3">
    <name type="scientific">Mobilisporobacter senegalensis</name>
    <dbReference type="NCBI Taxonomy" id="1329262"/>
    <lineage>
        <taxon>Bacteria</taxon>
        <taxon>Bacillati</taxon>
        <taxon>Bacillota</taxon>
        <taxon>Clostridia</taxon>
        <taxon>Lachnospirales</taxon>
        <taxon>Lachnospiraceae</taxon>
        <taxon>Mobilisporobacter</taxon>
    </lineage>
</organism>
<comment type="caution">
    <text evidence="2">The sequence shown here is derived from an EMBL/GenBank/DDBJ whole genome shotgun (WGS) entry which is preliminary data.</text>
</comment>
<sequence length="300" mass="32724">MSIDEFIKIMQFEKRRGGIHKMDRKNQKGSVTIEATISLTAFLFMFIMVYSLITICRAQAKIGNAINNTAREISQYSYIYGLTGLNESFKTLHESASGTKDGINGFIDDVNETFDAIQNLGDDVDAAKQADPTDIEATAQKWDTVLESAKTAKDSGAANVKEVKNAIDSLIEDPKGVMLGLARVFASEAIDAATSKLIAEPVSKALMKKHLKRFEGDNANAYLASMGVVTDETGGNAYIDALDFSRSTIFADGEDDIVLVVTYKIEVLPLLPIDYDFVITQTAATKGWLNGDKLEPKPAK</sequence>
<dbReference type="OrthoDB" id="2051443at2"/>
<keyword evidence="3" id="KW-1185">Reference proteome</keyword>
<protein>
    <recommendedName>
        <fullName evidence="4">TadE-like protein</fullName>
    </recommendedName>
</protein>
<evidence type="ECO:0000256" key="1">
    <source>
        <dbReference type="SAM" id="Phobius"/>
    </source>
</evidence>